<evidence type="ECO:0000313" key="2">
    <source>
        <dbReference type="EMBL" id="HGQ85568.1"/>
    </source>
</evidence>
<feature type="domain" description="ATP-grasp fold RimK-type" evidence="1">
    <location>
        <begin position="105"/>
        <end position="235"/>
    </location>
</feature>
<dbReference type="PANTHER" id="PTHR21621:SF0">
    <property type="entry name" value="BETA-CITRYLGLUTAMATE SYNTHASE B-RELATED"/>
    <property type="match status" value="1"/>
</dbReference>
<protein>
    <recommendedName>
        <fullName evidence="1">ATP-grasp fold RimK-type domain-containing protein</fullName>
    </recommendedName>
</protein>
<dbReference type="Pfam" id="PF08443">
    <property type="entry name" value="RimK"/>
    <property type="match status" value="1"/>
</dbReference>
<proteinExistence type="predicted"/>
<organism evidence="2">
    <name type="scientific">Thermodesulfobacterium geofontis</name>
    <dbReference type="NCBI Taxonomy" id="1295609"/>
    <lineage>
        <taxon>Bacteria</taxon>
        <taxon>Pseudomonadati</taxon>
        <taxon>Thermodesulfobacteriota</taxon>
        <taxon>Thermodesulfobacteria</taxon>
        <taxon>Thermodesulfobacteriales</taxon>
        <taxon>Thermodesulfobacteriaceae</taxon>
        <taxon>Thermodesulfobacterium</taxon>
    </lineage>
</organism>
<dbReference type="GO" id="GO:0016879">
    <property type="term" value="F:ligase activity, forming carbon-nitrogen bonds"/>
    <property type="evidence" value="ECO:0007669"/>
    <property type="project" value="TreeGrafter"/>
</dbReference>
<dbReference type="SUPFAM" id="SSF56059">
    <property type="entry name" value="Glutathione synthetase ATP-binding domain-like"/>
    <property type="match status" value="1"/>
</dbReference>
<dbReference type="PANTHER" id="PTHR21621">
    <property type="entry name" value="RIBOSOMAL PROTEIN S6 MODIFICATION PROTEIN"/>
    <property type="match status" value="1"/>
</dbReference>
<dbReference type="GO" id="GO:0005737">
    <property type="term" value="C:cytoplasm"/>
    <property type="evidence" value="ECO:0007669"/>
    <property type="project" value="TreeGrafter"/>
</dbReference>
<dbReference type="InterPro" id="IPR013651">
    <property type="entry name" value="ATP-grasp_RimK-type"/>
</dbReference>
<dbReference type="EMBL" id="DSZN01000075">
    <property type="protein sequence ID" value="HGQ85568.1"/>
    <property type="molecule type" value="Genomic_DNA"/>
</dbReference>
<evidence type="ECO:0000259" key="1">
    <source>
        <dbReference type="Pfam" id="PF08443"/>
    </source>
</evidence>
<dbReference type="Gene3D" id="3.30.470.20">
    <property type="entry name" value="ATP-grasp fold, B domain"/>
    <property type="match status" value="1"/>
</dbReference>
<name>A0A7C4JSQ9_9BACT</name>
<reference evidence="2" key="1">
    <citation type="journal article" date="2020" name="mSystems">
        <title>Genome- and Community-Level Interaction Insights into Carbon Utilization and Element Cycling Functions of Hydrothermarchaeota in Hydrothermal Sediment.</title>
        <authorList>
            <person name="Zhou Z."/>
            <person name="Liu Y."/>
            <person name="Xu W."/>
            <person name="Pan J."/>
            <person name="Luo Z.H."/>
            <person name="Li M."/>
        </authorList>
    </citation>
    <scope>NUCLEOTIDE SEQUENCE [LARGE SCALE GENOMIC DNA]</scope>
    <source>
        <strain evidence="2">SpSt-6</strain>
    </source>
</reference>
<accession>A0A7C4JSQ9</accession>
<gene>
    <name evidence="2" type="ORF">ENT66_04330</name>
</gene>
<dbReference type="AlphaFoldDB" id="A0A7C4JSQ9"/>
<comment type="caution">
    <text evidence="2">The sequence shown here is derived from an EMBL/GenBank/DDBJ whole genome shotgun (WGS) entry which is preliminary data.</text>
</comment>
<sequence length="269" mass="31411">MDLRPYYIVLSYQAFKKYFQELKEGDLIGIRLPLKKEEIGLIIDLLNRKVEAFPSFLSQVLSTSKTLQAEILKDFILPHTFAIRDKTTLLSAISELSKLESTFKKFVTKDDRANCGLGVRLWNSLEEIFNIAGSPVLPYPFVLQPFFENVRDIRVVILGEYYIEAYERVNPYNFRKNLFMGGKANSYELNKKEIEFCKKVMERGKFPYAHLDLIYIGDKGPYISEISLKGGIKGAKISHKEYEEIIKKIHQEFYKKWEEKYSPVEYLTP</sequence>